<accession>A0A7T2VYV9</accession>
<keyword evidence="6 11" id="KW-0732">Signal</keyword>
<sequence>MKKSLIALAVLAASGAAMAQSSVTLFGIVDTGIAYVNKDQAGDSRYGLGTSGNATSRLGLRGTEDLGGGLKAGFWLEGEIFGDTGNGNGFDFKRRSTVSLSGNFGEVRLGRDQVPSFQKLTSYDLFSATGIGQFMGFRNWAGGVNSDDNGIRANNLVSYYTPNFGGFNAGIGYAFDEKRAAGSANNVGRYVGGYVAYDNGPLSVSLALAQQKTAVGLIAADRDEMTLGASYNFGVAKLTGLLQQTKFKRDVGADIKTNSYMLGASAPVGGVGEVKLQYALYDQKNIDSKAHQITLGYVHNLSKRTALYGNLAFLKNKDGSTLGLGAKGLGSYSEGATAYSVRPGESQTGVQVGIRHAF</sequence>
<dbReference type="InterPro" id="IPR050298">
    <property type="entry name" value="Gram-neg_bact_OMP"/>
</dbReference>
<keyword evidence="10" id="KW-0998">Cell outer membrane</keyword>
<dbReference type="Pfam" id="PF13609">
    <property type="entry name" value="Porin_4"/>
    <property type="match status" value="1"/>
</dbReference>
<gene>
    <name evidence="13" type="ORF">I6G66_25140</name>
</gene>
<evidence type="ECO:0000313" key="14">
    <source>
        <dbReference type="Proteomes" id="UP000594778"/>
    </source>
</evidence>
<dbReference type="Gene3D" id="2.40.160.10">
    <property type="entry name" value="Porin"/>
    <property type="match status" value="1"/>
</dbReference>
<evidence type="ECO:0000256" key="7">
    <source>
        <dbReference type="ARBA" id="ARBA00023065"/>
    </source>
</evidence>
<evidence type="ECO:0000313" key="13">
    <source>
        <dbReference type="EMBL" id="QPS07528.1"/>
    </source>
</evidence>
<keyword evidence="5" id="KW-0812">Transmembrane</keyword>
<keyword evidence="8" id="KW-0626">Porin</keyword>
<keyword evidence="7" id="KW-0406">Ion transport</keyword>
<evidence type="ECO:0000256" key="5">
    <source>
        <dbReference type="ARBA" id="ARBA00022692"/>
    </source>
</evidence>
<evidence type="ECO:0000256" key="1">
    <source>
        <dbReference type="ARBA" id="ARBA00004571"/>
    </source>
</evidence>
<keyword evidence="4" id="KW-1134">Transmembrane beta strand</keyword>
<organism evidence="13 14">
    <name type="scientific">Delftia acidovorans</name>
    <name type="common">Pseudomonas acidovorans</name>
    <name type="synonym">Comamonas acidovorans</name>
    <dbReference type="NCBI Taxonomy" id="80866"/>
    <lineage>
        <taxon>Bacteria</taxon>
        <taxon>Pseudomonadati</taxon>
        <taxon>Pseudomonadota</taxon>
        <taxon>Betaproteobacteria</taxon>
        <taxon>Burkholderiales</taxon>
        <taxon>Comamonadaceae</taxon>
        <taxon>Delftia</taxon>
    </lineage>
</organism>
<dbReference type="PANTHER" id="PTHR34501:SF9">
    <property type="entry name" value="MAJOR OUTER MEMBRANE PROTEIN P.IA"/>
    <property type="match status" value="1"/>
</dbReference>
<dbReference type="GO" id="GO:0015288">
    <property type="term" value="F:porin activity"/>
    <property type="evidence" value="ECO:0007669"/>
    <property type="project" value="UniProtKB-KW"/>
</dbReference>
<dbReference type="CDD" id="cd00342">
    <property type="entry name" value="gram_neg_porins"/>
    <property type="match status" value="1"/>
</dbReference>
<protein>
    <submittedName>
        <fullName evidence="13">Porin</fullName>
    </submittedName>
</protein>
<dbReference type="AlphaFoldDB" id="A0A7T2VYV9"/>
<dbReference type="GO" id="GO:0046930">
    <property type="term" value="C:pore complex"/>
    <property type="evidence" value="ECO:0007669"/>
    <property type="project" value="UniProtKB-KW"/>
</dbReference>
<keyword evidence="3" id="KW-0813">Transport</keyword>
<dbReference type="PANTHER" id="PTHR34501">
    <property type="entry name" value="PROTEIN YDDL-RELATED"/>
    <property type="match status" value="1"/>
</dbReference>
<dbReference type="InterPro" id="IPR033900">
    <property type="entry name" value="Gram_neg_porin_domain"/>
</dbReference>
<dbReference type="InterPro" id="IPR023614">
    <property type="entry name" value="Porin_dom_sf"/>
</dbReference>
<name>A0A7T2VYV9_DELAC</name>
<comment type="subunit">
    <text evidence="2">Homotrimer.</text>
</comment>
<feature type="chain" id="PRO_5032843940" evidence="11">
    <location>
        <begin position="20"/>
        <end position="358"/>
    </location>
</feature>
<dbReference type="PRINTS" id="PR00184">
    <property type="entry name" value="NEISSPPORIN"/>
</dbReference>
<evidence type="ECO:0000256" key="8">
    <source>
        <dbReference type="ARBA" id="ARBA00023114"/>
    </source>
</evidence>
<evidence type="ECO:0000256" key="2">
    <source>
        <dbReference type="ARBA" id="ARBA00011233"/>
    </source>
</evidence>
<keyword evidence="9" id="KW-0472">Membrane</keyword>
<evidence type="ECO:0000256" key="10">
    <source>
        <dbReference type="ARBA" id="ARBA00023237"/>
    </source>
</evidence>
<feature type="signal peptide" evidence="11">
    <location>
        <begin position="1"/>
        <end position="19"/>
    </location>
</feature>
<dbReference type="InterPro" id="IPR002299">
    <property type="entry name" value="Porin_Neis"/>
</dbReference>
<comment type="subcellular location">
    <subcellularLocation>
        <location evidence="1">Cell outer membrane</location>
        <topology evidence="1">Multi-pass membrane protein</topology>
    </subcellularLocation>
</comment>
<dbReference type="GO" id="GO:0006811">
    <property type="term" value="P:monoatomic ion transport"/>
    <property type="evidence" value="ECO:0007669"/>
    <property type="project" value="UniProtKB-KW"/>
</dbReference>
<evidence type="ECO:0000256" key="4">
    <source>
        <dbReference type="ARBA" id="ARBA00022452"/>
    </source>
</evidence>
<evidence type="ECO:0000256" key="3">
    <source>
        <dbReference type="ARBA" id="ARBA00022448"/>
    </source>
</evidence>
<evidence type="ECO:0000256" key="9">
    <source>
        <dbReference type="ARBA" id="ARBA00023136"/>
    </source>
</evidence>
<evidence type="ECO:0000256" key="11">
    <source>
        <dbReference type="SAM" id="SignalP"/>
    </source>
</evidence>
<reference evidence="13 14" key="1">
    <citation type="submission" date="2020-12" db="EMBL/GenBank/DDBJ databases">
        <title>FDA dAtabase for Regulatory Grade micrObial Sequences (FDA-ARGOS): Supporting development and validation of Infectious Disease Dx tests.</title>
        <authorList>
            <person name="Sproer C."/>
            <person name="Gronow S."/>
            <person name="Severitt S."/>
            <person name="Schroder I."/>
            <person name="Tallon L."/>
            <person name="Sadzewicz L."/>
            <person name="Zhao X."/>
            <person name="Boylan J."/>
            <person name="Ott S."/>
            <person name="Bowen H."/>
            <person name="Vavikolanu K."/>
            <person name="Mehta A."/>
            <person name="Aluvathingal J."/>
            <person name="Nadendla S."/>
            <person name="Lowell S."/>
            <person name="Myers T."/>
            <person name="Yan Y."/>
            <person name="Sichtig H."/>
        </authorList>
    </citation>
    <scope>NUCLEOTIDE SEQUENCE [LARGE SCALE GENOMIC DNA]</scope>
    <source>
        <strain evidence="13 14">FDAARGOS_909</strain>
    </source>
</reference>
<dbReference type="RefSeq" id="WP_183019558.1">
    <property type="nucleotide sequence ID" value="NZ_CP065668.1"/>
</dbReference>
<dbReference type="Proteomes" id="UP000594778">
    <property type="component" value="Chromosome"/>
</dbReference>
<dbReference type="EMBL" id="CP065668">
    <property type="protein sequence ID" value="QPS07528.1"/>
    <property type="molecule type" value="Genomic_DNA"/>
</dbReference>
<proteinExistence type="predicted"/>
<evidence type="ECO:0000259" key="12">
    <source>
        <dbReference type="Pfam" id="PF13609"/>
    </source>
</evidence>
<evidence type="ECO:0000256" key="6">
    <source>
        <dbReference type="ARBA" id="ARBA00022729"/>
    </source>
</evidence>
<feature type="domain" description="Porin" evidence="12">
    <location>
        <begin position="7"/>
        <end position="318"/>
    </location>
</feature>
<dbReference type="SUPFAM" id="SSF56935">
    <property type="entry name" value="Porins"/>
    <property type="match status" value="1"/>
</dbReference>
<dbReference type="GO" id="GO:0009279">
    <property type="term" value="C:cell outer membrane"/>
    <property type="evidence" value="ECO:0007669"/>
    <property type="project" value="UniProtKB-SubCell"/>
</dbReference>